<sequence length="150" mass="16466">MTVLRLSDIKRSDVESLLFQHGLNLTLVAEGETIPGSFWGDDEAGIIGHTVYARGDTPVHSVLHEAGHLIVLPPERRGAVHTDATDSIEEEDAVCYLQIALGGLLPGVGRERIMADMDAWGYTFRLGSARAWFEQDAENARTWLIARGLL</sequence>
<evidence type="ECO:0000313" key="2">
    <source>
        <dbReference type="Proteomes" id="UP001156627"/>
    </source>
</evidence>
<organism evidence="1 2">
    <name type="scientific">Dyella flagellata</name>
    <dbReference type="NCBI Taxonomy" id="1867833"/>
    <lineage>
        <taxon>Bacteria</taxon>
        <taxon>Pseudomonadati</taxon>
        <taxon>Pseudomonadota</taxon>
        <taxon>Gammaproteobacteria</taxon>
        <taxon>Lysobacterales</taxon>
        <taxon>Rhodanobacteraceae</taxon>
        <taxon>Dyella</taxon>
    </lineage>
</organism>
<protein>
    <recommendedName>
        <fullName evidence="3">IrrE N-terminal-like domain-containing protein</fullName>
    </recommendedName>
</protein>
<gene>
    <name evidence="1" type="ORF">GCM10007898_36350</name>
</gene>
<dbReference type="Proteomes" id="UP001156627">
    <property type="component" value="Unassembled WGS sequence"/>
</dbReference>
<accession>A0ABQ5XHS0</accession>
<reference evidence="2" key="1">
    <citation type="journal article" date="2019" name="Int. J. Syst. Evol. Microbiol.">
        <title>The Global Catalogue of Microorganisms (GCM) 10K type strain sequencing project: providing services to taxonomists for standard genome sequencing and annotation.</title>
        <authorList>
            <consortium name="The Broad Institute Genomics Platform"/>
            <consortium name="The Broad Institute Genome Sequencing Center for Infectious Disease"/>
            <person name="Wu L."/>
            <person name="Ma J."/>
        </authorList>
    </citation>
    <scope>NUCLEOTIDE SEQUENCE [LARGE SCALE GENOMIC DNA]</scope>
    <source>
        <strain evidence="2">NBRC 111981</strain>
    </source>
</reference>
<dbReference type="EMBL" id="BSOA01000047">
    <property type="protein sequence ID" value="GLQ90060.1"/>
    <property type="molecule type" value="Genomic_DNA"/>
</dbReference>
<name>A0ABQ5XHS0_9GAMM</name>
<proteinExistence type="predicted"/>
<dbReference type="RefSeq" id="WP_284333496.1">
    <property type="nucleotide sequence ID" value="NZ_BSOA01000047.1"/>
</dbReference>
<evidence type="ECO:0008006" key="3">
    <source>
        <dbReference type="Google" id="ProtNLM"/>
    </source>
</evidence>
<comment type="caution">
    <text evidence="1">The sequence shown here is derived from an EMBL/GenBank/DDBJ whole genome shotgun (WGS) entry which is preliminary data.</text>
</comment>
<evidence type="ECO:0000313" key="1">
    <source>
        <dbReference type="EMBL" id="GLQ90060.1"/>
    </source>
</evidence>
<keyword evidence="2" id="KW-1185">Reference proteome</keyword>